<evidence type="ECO:0000313" key="2">
    <source>
        <dbReference type="Proteomes" id="UP000265520"/>
    </source>
</evidence>
<comment type="caution">
    <text evidence="1">The sequence shown here is derived from an EMBL/GenBank/DDBJ whole genome shotgun (WGS) entry which is preliminary data.</text>
</comment>
<protein>
    <submittedName>
        <fullName evidence="1">Uncharacterized protein</fullName>
    </submittedName>
</protein>
<organism evidence="1 2">
    <name type="scientific">Trifolium medium</name>
    <dbReference type="NCBI Taxonomy" id="97028"/>
    <lineage>
        <taxon>Eukaryota</taxon>
        <taxon>Viridiplantae</taxon>
        <taxon>Streptophyta</taxon>
        <taxon>Embryophyta</taxon>
        <taxon>Tracheophyta</taxon>
        <taxon>Spermatophyta</taxon>
        <taxon>Magnoliopsida</taxon>
        <taxon>eudicotyledons</taxon>
        <taxon>Gunneridae</taxon>
        <taxon>Pentapetalae</taxon>
        <taxon>rosids</taxon>
        <taxon>fabids</taxon>
        <taxon>Fabales</taxon>
        <taxon>Fabaceae</taxon>
        <taxon>Papilionoideae</taxon>
        <taxon>50 kb inversion clade</taxon>
        <taxon>NPAAA clade</taxon>
        <taxon>Hologalegina</taxon>
        <taxon>IRL clade</taxon>
        <taxon>Trifolieae</taxon>
        <taxon>Trifolium</taxon>
    </lineage>
</organism>
<reference evidence="1 2" key="1">
    <citation type="journal article" date="2018" name="Front. Plant Sci.">
        <title>Red Clover (Trifolium pratense) and Zigzag Clover (T. medium) - A Picture of Genomic Similarities and Differences.</title>
        <authorList>
            <person name="Dluhosova J."/>
            <person name="Istvanek J."/>
            <person name="Nedelnik J."/>
            <person name="Repkova J."/>
        </authorList>
    </citation>
    <scope>NUCLEOTIDE SEQUENCE [LARGE SCALE GENOMIC DNA]</scope>
    <source>
        <strain evidence="2">cv. 10/8</strain>
        <tissue evidence="1">Leaf</tissue>
    </source>
</reference>
<feature type="non-terminal residue" evidence="1">
    <location>
        <position position="1"/>
    </location>
</feature>
<sequence length="64" mass="7711">SNQKVVEELKRALIECKKEADDMYMQTSNLWEKLCVSKSFSVRKKLLLRRPSKKLKRKGMPWLW</sequence>
<accession>A0A392WKN4</accession>
<dbReference type="EMBL" id="LXQA011459788">
    <property type="protein sequence ID" value="MCI97960.1"/>
    <property type="molecule type" value="Genomic_DNA"/>
</dbReference>
<dbReference type="AlphaFoldDB" id="A0A392WKN4"/>
<evidence type="ECO:0000313" key="1">
    <source>
        <dbReference type="EMBL" id="MCI97960.1"/>
    </source>
</evidence>
<keyword evidence="2" id="KW-1185">Reference proteome</keyword>
<proteinExistence type="predicted"/>
<name>A0A392WKN4_9FABA</name>
<dbReference type="Proteomes" id="UP000265520">
    <property type="component" value="Unassembled WGS sequence"/>
</dbReference>